<feature type="transmembrane region" description="Helical" evidence="1">
    <location>
        <begin position="21"/>
        <end position="42"/>
    </location>
</feature>
<organism evidence="2 3">
    <name type="scientific">Macrosiphum euphorbiae</name>
    <name type="common">potato aphid</name>
    <dbReference type="NCBI Taxonomy" id="13131"/>
    <lineage>
        <taxon>Eukaryota</taxon>
        <taxon>Metazoa</taxon>
        <taxon>Ecdysozoa</taxon>
        <taxon>Arthropoda</taxon>
        <taxon>Hexapoda</taxon>
        <taxon>Insecta</taxon>
        <taxon>Pterygota</taxon>
        <taxon>Neoptera</taxon>
        <taxon>Paraneoptera</taxon>
        <taxon>Hemiptera</taxon>
        <taxon>Sternorrhyncha</taxon>
        <taxon>Aphidomorpha</taxon>
        <taxon>Aphidoidea</taxon>
        <taxon>Aphididae</taxon>
        <taxon>Macrosiphini</taxon>
        <taxon>Macrosiphum</taxon>
    </lineage>
</organism>
<comment type="caution">
    <text evidence="2">The sequence shown here is derived from an EMBL/GenBank/DDBJ whole genome shotgun (WGS) entry which is preliminary data.</text>
</comment>
<protein>
    <recommendedName>
        <fullName evidence="4">Transmembrane protein</fullName>
    </recommendedName>
</protein>
<name>A0AAV0XMV1_9HEMI</name>
<evidence type="ECO:0000313" key="2">
    <source>
        <dbReference type="EMBL" id="CAI6369167.1"/>
    </source>
</evidence>
<gene>
    <name evidence="2" type="ORF">MEUPH1_LOCUS23438</name>
</gene>
<keyword evidence="1" id="KW-1133">Transmembrane helix</keyword>
<dbReference type="Proteomes" id="UP001160148">
    <property type="component" value="Unassembled WGS sequence"/>
</dbReference>
<dbReference type="AlphaFoldDB" id="A0AAV0XMV1"/>
<keyword evidence="1" id="KW-0472">Membrane</keyword>
<dbReference type="EMBL" id="CARXXK010000005">
    <property type="protein sequence ID" value="CAI6369167.1"/>
    <property type="molecule type" value="Genomic_DNA"/>
</dbReference>
<evidence type="ECO:0000313" key="3">
    <source>
        <dbReference type="Proteomes" id="UP001160148"/>
    </source>
</evidence>
<keyword evidence="3" id="KW-1185">Reference proteome</keyword>
<evidence type="ECO:0008006" key="4">
    <source>
        <dbReference type="Google" id="ProtNLM"/>
    </source>
</evidence>
<proteinExistence type="predicted"/>
<reference evidence="2 3" key="1">
    <citation type="submission" date="2023-01" db="EMBL/GenBank/DDBJ databases">
        <authorList>
            <person name="Whitehead M."/>
        </authorList>
    </citation>
    <scope>NUCLEOTIDE SEQUENCE [LARGE SCALE GENOMIC DNA]</scope>
</reference>
<keyword evidence="1" id="KW-0812">Transmembrane</keyword>
<sequence>MHVGYKVPLFNRRRTIFNRNFTFNGLGFLLIVLPNLIIFTFGGRDIESSRIESDRCYKSSNKRPAVKAAEDSISPRTMKLSEHFSRRQFLKKLRNVVAR</sequence>
<accession>A0AAV0XMV1</accession>
<evidence type="ECO:0000256" key="1">
    <source>
        <dbReference type="SAM" id="Phobius"/>
    </source>
</evidence>